<evidence type="ECO:0000256" key="6">
    <source>
        <dbReference type="NCBIfam" id="TIGR01696"/>
    </source>
</evidence>
<evidence type="ECO:0000256" key="3">
    <source>
        <dbReference type="ARBA" id="ARBA00023211"/>
    </source>
</evidence>
<feature type="binding site" evidence="5">
    <location>
        <position position="11"/>
    </location>
    <ligand>
        <name>Mn(2+)</name>
        <dbReference type="ChEBI" id="CHEBI:29035"/>
        <label>1</label>
    </ligand>
</feature>
<dbReference type="InterPro" id="IPR024052">
    <property type="entry name" value="Phosphopentomutase_DeoB_cap_sf"/>
</dbReference>
<dbReference type="Gene3D" id="3.40.720.10">
    <property type="entry name" value="Alkaline Phosphatase, subunit A"/>
    <property type="match status" value="1"/>
</dbReference>
<name>A0ABR9QW33_9FIRM</name>
<dbReference type="SUPFAM" id="SSF143856">
    <property type="entry name" value="DeoB insert domain-like"/>
    <property type="match status" value="1"/>
</dbReference>
<keyword evidence="9" id="KW-1185">Reference proteome</keyword>
<comment type="catalytic activity">
    <reaction evidence="5">
        <text>2-deoxy-alpha-D-ribose 1-phosphate = 2-deoxy-D-ribose 5-phosphate</text>
        <dbReference type="Rhea" id="RHEA:27658"/>
        <dbReference type="ChEBI" id="CHEBI:57259"/>
        <dbReference type="ChEBI" id="CHEBI:62877"/>
        <dbReference type="EC" id="5.4.2.7"/>
    </reaction>
</comment>
<reference evidence="8 9" key="1">
    <citation type="submission" date="2020-10" db="EMBL/GenBank/DDBJ databases">
        <title>ChiBAC.</title>
        <authorList>
            <person name="Zenner C."/>
            <person name="Hitch T.C.A."/>
            <person name="Clavel T."/>
        </authorList>
    </citation>
    <scope>NUCLEOTIDE SEQUENCE [LARGE SCALE GENOMIC DNA]</scope>
    <source>
        <strain evidence="8 9">DSM 108706</strain>
    </source>
</reference>
<keyword evidence="4 5" id="KW-0413">Isomerase</keyword>
<evidence type="ECO:0000259" key="7">
    <source>
        <dbReference type="Pfam" id="PF01676"/>
    </source>
</evidence>
<dbReference type="PANTHER" id="PTHR21110">
    <property type="entry name" value="PHOSPHOPENTOMUTASE"/>
    <property type="match status" value="1"/>
</dbReference>
<dbReference type="GO" id="GO:0008973">
    <property type="term" value="F:phosphopentomutase activity"/>
    <property type="evidence" value="ECO:0007669"/>
    <property type="project" value="UniProtKB-EC"/>
</dbReference>
<comment type="similarity">
    <text evidence="1 5">Belongs to the phosphopentomutase family.</text>
</comment>
<evidence type="ECO:0000256" key="5">
    <source>
        <dbReference type="HAMAP-Rule" id="MF_00740"/>
    </source>
</evidence>
<dbReference type="HAMAP" id="MF_00740">
    <property type="entry name" value="Phosphopentomut"/>
    <property type="match status" value="1"/>
</dbReference>
<feature type="domain" description="Metalloenzyme" evidence="7">
    <location>
        <begin position="3"/>
        <end position="377"/>
    </location>
</feature>
<comment type="caution">
    <text evidence="8">The sequence shown here is derived from an EMBL/GenBank/DDBJ whole genome shotgun (WGS) entry which is preliminary data.</text>
</comment>
<comment type="catalytic activity">
    <reaction evidence="5">
        <text>alpha-D-ribose 1-phosphate = D-ribose 5-phosphate</text>
        <dbReference type="Rhea" id="RHEA:18793"/>
        <dbReference type="ChEBI" id="CHEBI:57720"/>
        <dbReference type="ChEBI" id="CHEBI:78346"/>
        <dbReference type="EC" id="5.4.2.7"/>
    </reaction>
</comment>
<dbReference type="SUPFAM" id="SSF53649">
    <property type="entry name" value="Alkaline phosphatase-like"/>
    <property type="match status" value="1"/>
</dbReference>
<comment type="cofactor">
    <cofactor evidence="5">
        <name>Mn(2+)</name>
        <dbReference type="ChEBI" id="CHEBI:29035"/>
    </cofactor>
    <text evidence="5">Binds 2 manganese ions.</text>
</comment>
<dbReference type="Pfam" id="PF01676">
    <property type="entry name" value="Metalloenzyme"/>
    <property type="match status" value="1"/>
</dbReference>
<dbReference type="EC" id="5.4.2.7" evidence="5 6"/>
<feature type="binding site" evidence="5">
    <location>
        <position position="290"/>
    </location>
    <ligand>
        <name>Mn(2+)</name>
        <dbReference type="ChEBI" id="CHEBI:29035"/>
        <label>2</label>
    </ligand>
</feature>
<dbReference type="InterPro" id="IPR010045">
    <property type="entry name" value="DeoB"/>
</dbReference>
<sequence>MDKRVTIIVTDSMGVGAAPDASKFGDAGADTLGHIIEHVPEIDIRNLEKLGIFKILGLERFDKNPKASALGAYGKMKEVSAGKDTTTGHWEIAGLKTQIPFKTYPDGFPKEFIEAFEKATGRKTVGNIPISGTEIIEMYGPHHEKTGDLIVYTSEDSVFQIAANVDVVPLSELYSACEKARELLKGEWACARVIARPYKIENGKRIRTSDRHDYSVSPPEKTMLDLISESGLRVHAIGKIRDIFNGCGVTTSVATKSNDDGVDKTVDALKERFSGLIFTNLVDFDSKYGHRRNIEGYAKAIEDFDRRLPEIMEAMNDEDILIICADHGNDPAYQGFNHTREFVPLLVYGKNVRPGVNLGIRDTFSDVAASVCDYLGVRDTGAGISFIKEIME</sequence>
<dbReference type="InterPro" id="IPR006124">
    <property type="entry name" value="Metalloenzyme"/>
</dbReference>
<dbReference type="Proteomes" id="UP001516588">
    <property type="component" value="Unassembled WGS sequence"/>
</dbReference>
<dbReference type="EMBL" id="JADCKA010000002">
    <property type="protein sequence ID" value="MBE5035091.1"/>
    <property type="molecule type" value="Genomic_DNA"/>
</dbReference>
<proteinExistence type="inferred from homology"/>
<keyword evidence="2 5" id="KW-0479">Metal-binding</keyword>
<keyword evidence="3 5" id="KW-0464">Manganese</keyword>
<feature type="binding site" evidence="5">
    <location>
        <position position="285"/>
    </location>
    <ligand>
        <name>Mn(2+)</name>
        <dbReference type="ChEBI" id="CHEBI:29035"/>
        <label>2</label>
    </ligand>
</feature>
<dbReference type="PANTHER" id="PTHR21110:SF0">
    <property type="entry name" value="PHOSPHOPENTOMUTASE"/>
    <property type="match status" value="1"/>
</dbReference>
<dbReference type="RefSeq" id="WP_226384758.1">
    <property type="nucleotide sequence ID" value="NZ_JADCKA010000002.1"/>
</dbReference>
<evidence type="ECO:0000313" key="9">
    <source>
        <dbReference type="Proteomes" id="UP001516588"/>
    </source>
</evidence>
<comment type="pathway">
    <text evidence="5">Carbohydrate degradation; 2-deoxy-D-ribose 1-phosphate degradation; D-glyceraldehyde 3-phosphate and acetaldehyde from 2-deoxy-alpha-D-ribose 1-phosphate: step 1/2.</text>
</comment>
<feature type="binding site" evidence="5">
    <location>
        <position position="327"/>
    </location>
    <ligand>
        <name>Mn(2+)</name>
        <dbReference type="ChEBI" id="CHEBI:29035"/>
        <label>1</label>
    </ligand>
</feature>
<evidence type="ECO:0000313" key="8">
    <source>
        <dbReference type="EMBL" id="MBE5035091.1"/>
    </source>
</evidence>
<gene>
    <name evidence="5" type="primary">deoB</name>
    <name evidence="8" type="ORF">INF20_02210</name>
</gene>
<dbReference type="NCBIfam" id="TIGR01696">
    <property type="entry name" value="deoB"/>
    <property type="match status" value="1"/>
</dbReference>
<organism evidence="8 9">
    <name type="scientific">Gallibacter intestinalis</name>
    <dbReference type="NCBI Taxonomy" id="2779356"/>
    <lineage>
        <taxon>Bacteria</taxon>
        <taxon>Bacillati</taxon>
        <taxon>Bacillota</taxon>
        <taxon>Clostridia</taxon>
        <taxon>Eubacteriales</taxon>
        <taxon>Eubacteriaceae</taxon>
        <taxon>Gallibacter</taxon>
    </lineage>
</organism>
<feature type="binding site" evidence="5">
    <location>
        <position position="326"/>
    </location>
    <ligand>
        <name>Mn(2+)</name>
        <dbReference type="ChEBI" id="CHEBI:29035"/>
        <label>1</label>
    </ligand>
</feature>
<protein>
    <recommendedName>
        <fullName evidence="5 6">Phosphopentomutase</fullName>
        <ecNumber evidence="5 6">5.4.2.7</ecNumber>
    </recommendedName>
    <alternativeName>
        <fullName evidence="5">Phosphodeoxyribomutase</fullName>
    </alternativeName>
</protein>
<comment type="function">
    <text evidence="5">Isomerase that catalyzes the conversion of deoxy-ribose 1-phosphate (dRib-1-P) and ribose 1-phosphate (Rib-1-P) to deoxy-ribose 5-phosphate (dRib-5-P) and ribose 5-phosphate (Rib-5-P), respectively.</text>
</comment>
<dbReference type="CDD" id="cd16009">
    <property type="entry name" value="PPM"/>
    <property type="match status" value="1"/>
</dbReference>
<dbReference type="Gene3D" id="3.30.70.1250">
    <property type="entry name" value="Phosphopentomutase"/>
    <property type="match status" value="1"/>
</dbReference>
<evidence type="ECO:0000256" key="2">
    <source>
        <dbReference type="ARBA" id="ARBA00022723"/>
    </source>
</evidence>
<evidence type="ECO:0000256" key="4">
    <source>
        <dbReference type="ARBA" id="ARBA00023235"/>
    </source>
</evidence>
<feature type="binding site" evidence="5">
    <location>
        <position position="338"/>
    </location>
    <ligand>
        <name>Mn(2+)</name>
        <dbReference type="ChEBI" id="CHEBI:29035"/>
        <label>2</label>
    </ligand>
</feature>
<dbReference type="PIRSF" id="PIRSF001491">
    <property type="entry name" value="Ppentomutase"/>
    <property type="match status" value="1"/>
</dbReference>
<dbReference type="InterPro" id="IPR017850">
    <property type="entry name" value="Alkaline_phosphatase_core_sf"/>
</dbReference>
<comment type="subcellular location">
    <subcellularLocation>
        <location evidence="5">Cytoplasm</location>
    </subcellularLocation>
</comment>
<dbReference type="NCBIfam" id="NF003766">
    <property type="entry name" value="PRK05362.1"/>
    <property type="match status" value="1"/>
</dbReference>
<evidence type="ECO:0000256" key="1">
    <source>
        <dbReference type="ARBA" id="ARBA00010373"/>
    </source>
</evidence>
<keyword evidence="5" id="KW-0963">Cytoplasm</keyword>
<accession>A0ABR9QW33</accession>